<dbReference type="Gene3D" id="3.30.200.20">
    <property type="entry name" value="Phosphorylase Kinase, domain 1"/>
    <property type="match status" value="1"/>
</dbReference>
<accession>A0A3N1XC94</accession>
<dbReference type="EMBL" id="RJVG01000013">
    <property type="protein sequence ID" value="ROR23638.1"/>
    <property type="molecule type" value="Genomic_DNA"/>
</dbReference>
<reference evidence="1 2" key="1">
    <citation type="submission" date="2018-11" db="EMBL/GenBank/DDBJ databases">
        <title>Genomic Encyclopedia of Type Strains, Phase IV (KMG-IV): sequencing the most valuable type-strain genomes for metagenomic binning, comparative biology and taxonomic classification.</title>
        <authorList>
            <person name="Goeker M."/>
        </authorList>
    </citation>
    <scope>NUCLEOTIDE SEQUENCE [LARGE SCALE GENOMIC DNA]</scope>
    <source>
        <strain evidence="1 2">DSM 26537</strain>
    </source>
</reference>
<dbReference type="AlphaFoldDB" id="A0A3N1XC94"/>
<proteinExistence type="predicted"/>
<dbReference type="PANTHER" id="PTHR39179:SF1">
    <property type="entry name" value="SPORE COAT PROTEIN I"/>
    <property type="match status" value="1"/>
</dbReference>
<keyword evidence="2" id="KW-1185">Reference proteome</keyword>
<organism evidence="1 2">
    <name type="scientific">Mobilisporobacter senegalensis</name>
    <dbReference type="NCBI Taxonomy" id="1329262"/>
    <lineage>
        <taxon>Bacteria</taxon>
        <taxon>Bacillati</taxon>
        <taxon>Bacillota</taxon>
        <taxon>Clostridia</taxon>
        <taxon>Lachnospirales</taxon>
        <taxon>Lachnospiraceae</taxon>
        <taxon>Mobilisporobacter</taxon>
    </lineage>
</organism>
<keyword evidence="1" id="KW-0946">Virion</keyword>
<sequence>MDDRYEEIFRQYDIKIHNTYRTRGAFILETNHGIKLCKNFEGSKNRVEFENRILEHLRDAGYQYVDNYMYNINGEIVTEDFRNNQYVIKNWYIGEECNLKELKDVLKATNNLAVLHSKMRGILLTTEQIKYNTYNNLFELFEKHNRELKRVRSYIRDKKVKNEFELCFSNFYDNFYEQGCKAIDILKQSAYGAMLEKANNLIHVCHGNYTYHNIIFLQDGAATTNFDKASIGVQISDLYHFLRKVMEKNNWNIELGDKIIEEYNKVITLSEDELEVLYVLLLYPEKFWKITNYYYNGKKSWVPQKNIQKLINIGEQAEQKELFLNHLKKFNVL</sequence>
<keyword evidence="1" id="KW-0167">Capsid protein</keyword>
<dbReference type="InterPro" id="IPR011009">
    <property type="entry name" value="Kinase-like_dom_sf"/>
</dbReference>
<dbReference type="InterPro" id="IPR014255">
    <property type="entry name" value="Spore_coat_CotS"/>
</dbReference>
<dbReference type="Proteomes" id="UP000273083">
    <property type="component" value="Unassembled WGS sequence"/>
</dbReference>
<evidence type="ECO:0000313" key="2">
    <source>
        <dbReference type="Proteomes" id="UP000273083"/>
    </source>
</evidence>
<dbReference type="InterPro" id="IPR047175">
    <property type="entry name" value="CotS-like"/>
</dbReference>
<protein>
    <submittedName>
        <fullName evidence="1">CotS family spore coat protein</fullName>
    </submittedName>
</protein>
<evidence type="ECO:0000313" key="1">
    <source>
        <dbReference type="EMBL" id="ROR23638.1"/>
    </source>
</evidence>
<gene>
    <name evidence="1" type="ORF">EDD66_11331</name>
</gene>
<dbReference type="RefSeq" id="WP_170164401.1">
    <property type="nucleotide sequence ID" value="NZ_RJVG01000013.1"/>
</dbReference>
<dbReference type="Gene3D" id="3.90.1200.10">
    <property type="match status" value="1"/>
</dbReference>
<dbReference type="PANTHER" id="PTHR39179">
    <property type="entry name" value="SPORE COAT PROTEIN I"/>
    <property type="match status" value="1"/>
</dbReference>
<dbReference type="GO" id="GO:0042601">
    <property type="term" value="C:endospore-forming forespore"/>
    <property type="evidence" value="ECO:0007669"/>
    <property type="project" value="TreeGrafter"/>
</dbReference>
<dbReference type="NCBIfam" id="TIGR02906">
    <property type="entry name" value="spore_CotS"/>
    <property type="match status" value="1"/>
</dbReference>
<dbReference type="SUPFAM" id="SSF56112">
    <property type="entry name" value="Protein kinase-like (PK-like)"/>
    <property type="match status" value="1"/>
</dbReference>
<name>A0A3N1XC94_9FIRM</name>
<comment type="caution">
    <text evidence="1">The sequence shown here is derived from an EMBL/GenBank/DDBJ whole genome shotgun (WGS) entry which is preliminary data.</text>
</comment>